<dbReference type="InterPro" id="IPR050360">
    <property type="entry name" value="MFS_Sugar_Transporters"/>
</dbReference>
<dbReference type="EMBL" id="KZ825128">
    <property type="protein sequence ID" value="PYI20034.1"/>
    <property type="molecule type" value="Genomic_DNA"/>
</dbReference>
<accession>A0A2V5HE16</accession>
<sequence length="514" mass="55771">MGLMGLAGTRLARARICFIIVPSFLLFGYNQSNIGGLLSYPSFIKYFPQIDTSNTTGSSKANNAKAQGTVVAIYTIGCLLGALSITQIANRIGRRKSLMIAAAIAATGQLIQCSSFSLGQLVVGRVISGVGNGGVNAVVPVWQSECTAPRSRGKNVVIIGIFISSGIAAAAWVNVGFSFLPTNEIAWRFPLAVPILFALIIMTFTLAFPESPRWLVSKGRIEEARNAMQRLSRDGTIDEAAVTVEIENISSLLRQGSQSERGFVDLFKPGNQRLFYRMCLAVGINFCAQMTGANVISYYGSTIFKESLGLGEKKAALLNAGVLTWKIVAATSAYLSVDRFGRKPLFIIACLGMGLSMAALAGCVWAIDYHHTLGAAVAATFFLFCFMSFFPLGFLGANFLYSAEIAPQDLRIHLAAIGTATHWLFNFVIVEITPIAFVTIRWRYYVVYAGIGVCVAGIVYFCFPETNRRSLEEMDELFSDPDHWWQVPSYARALRVGNPGPSATKTSVSHVEKV</sequence>
<dbReference type="Gene3D" id="1.20.1250.20">
    <property type="entry name" value="MFS general substrate transporter like domains"/>
    <property type="match status" value="1"/>
</dbReference>
<feature type="transmembrane region" description="Helical" evidence="8">
    <location>
        <begin position="373"/>
        <end position="400"/>
    </location>
</feature>
<feature type="transmembrane region" description="Helical" evidence="8">
    <location>
        <begin position="344"/>
        <end position="367"/>
    </location>
</feature>
<evidence type="ECO:0000313" key="10">
    <source>
        <dbReference type="EMBL" id="PYI20034.1"/>
    </source>
</evidence>
<dbReference type="InterPro" id="IPR036259">
    <property type="entry name" value="MFS_trans_sf"/>
</dbReference>
<evidence type="ECO:0000256" key="7">
    <source>
        <dbReference type="RuleBase" id="RU003346"/>
    </source>
</evidence>
<evidence type="ECO:0000256" key="3">
    <source>
        <dbReference type="ARBA" id="ARBA00022448"/>
    </source>
</evidence>
<dbReference type="NCBIfam" id="TIGR00879">
    <property type="entry name" value="SP"/>
    <property type="match status" value="1"/>
</dbReference>
<evidence type="ECO:0000256" key="1">
    <source>
        <dbReference type="ARBA" id="ARBA00004141"/>
    </source>
</evidence>
<comment type="similarity">
    <text evidence="2 7">Belongs to the major facilitator superfamily. Sugar transporter (TC 2.A.1.1) family.</text>
</comment>
<dbReference type="InterPro" id="IPR003663">
    <property type="entry name" value="Sugar/inositol_transpt"/>
</dbReference>
<evidence type="ECO:0000313" key="11">
    <source>
        <dbReference type="Proteomes" id="UP000249829"/>
    </source>
</evidence>
<feature type="transmembrane region" description="Helical" evidence="8">
    <location>
        <begin position="412"/>
        <end position="430"/>
    </location>
</feature>
<dbReference type="AlphaFoldDB" id="A0A2V5HE16"/>
<feature type="transmembrane region" description="Helical" evidence="8">
    <location>
        <begin position="442"/>
        <end position="463"/>
    </location>
</feature>
<evidence type="ECO:0000256" key="6">
    <source>
        <dbReference type="ARBA" id="ARBA00023136"/>
    </source>
</evidence>
<feature type="domain" description="Major facilitator superfamily (MFS) profile" evidence="9">
    <location>
        <begin position="16"/>
        <end position="467"/>
    </location>
</feature>
<feature type="transmembrane region" description="Helical" evidence="8">
    <location>
        <begin position="316"/>
        <end position="337"/>
    </location>
</feature>
<dbReference type="OMA" id="QMTGANV"/>
<organism evidence="10 11">
    <name type="scientific">Aspergillus violaceofuscus (strain CBS 115571)</name>
    <dbReference type="NCBI Taxonomy" id="1450538"/>
    <lineage>
        <taxon>Eukaryota</taxon>
        <taxon>Fungi</taxon>
        <taxon>Dikarya</taxon>
        <taxon>Ascomycota</taxon>
        <taxon>Pezizomycotina</taxon>
        <taxon>Eurotiomycetes</taxon>
        <taxon>Eurotiomycetidae</taxon>
        <taxon>Eurotiales</taxon>
        <taxon>Aspergillaceae</taxon>
        <taxon>Aspergillus</taxon>
    </lineage>
</organism>
<gene>
    <name evidence="10" type="ORF">BO99DRAFT_457249</name>
</gene>
<evidence type="ECO:0000256" key="8">
    <source>
        <dbReference type="SAM" id="Phobius"/>
    </source>
</evidence>
<feature type="transmembrane region" description="Helical" evidence="8">
    <location>
        <begin position="12"/>
        <end position="29"/>
    </location>
</feature>
<proteinExistence type="inferred from homology"/>
<dbReference type="InterPro" id="IPR005828">
    <property type="entry name" value="MFS_sugar_transport-like"/>
</dbReference>
<keyword evidence="3 7" id="KW-0813">Transport</keyword>
<dbReference type="GO" id="GO:0005351">
    <property type="term" value="F:carbohydrate:proton symporter activity"/>
    <property type="evidence" value="ECO:0007669"/>
    <property type="project" value="TreeGrafter"/>
</dbReference>
<dbReference type="FunFam" id="1.20.1250.20:FF:000090">
    <property type="entry name" value="MFS sugar transporter, putative"/>
    <property type="match status" value="1"/>
</dbReference>
<dbReference type="Pfam" id="PF00083">
    <property type="entry name" value="Sugar_tr"/>
    <property type="match status" value="1"/>
</dbReference>
<dbReference type="PRINTS" id="PR00171">
    <property type="entry name" value="SUGRTRNSPORT"/>
</dbReference>
<keyword evidence="5 8" id="KW-1133">Transmembrane helix</keyword>
<dbReference type="SUPFAM" id="SSF103473">
    <property type="entry name" value="MFS general substrate transporter"/>
    <property type="match status" value="1"/>
</dbReference>
<feature type="transmembrane region" description="Helical" evidence="8">
    <location>
        <begin position="185"/>
        <end position="208"/>
    </location>
</feature>
<comment type="subcellular location">
    <subcellularLocation>
        <location evidence="1">Membrane</location>
        <topology evidence="1">Multi-pass membrane protein</topology>
    </subcellularLocation>
</comment>
<name>A0A2V5HE16_ASPV1</name>
<dbReference type="GO" id="GO:0016020">
    <property type="term" value="C:membrane"/>
    <property type="evidence" value="ECO:0007669"/>
    <property type="project" value="UniProtKB-SubCell"/>
</dbReference>
<evidence type="ECO:0000256" key="5">
    <source>
        <dbReference type="ARBA" id="ARBA00022989"/>
    </source>
</evidence>
<dbReference type="InterPro" id="IPR020846">
    <property type="entry name" value="MFS_dom"/>
</dbReference>
<evidence type="ECO:0000256" key="2">
    <source>
        <dbReference type="ARBA" id="ARBA00010992"/>
    </source>
</evidence>
<keyword evidence="4 8" id="KW-0812">Transmembrane</keyword>
<dbReference type="PANTHER" id="PTHR48022">
    <property type="entry name" value="PLASTIDIC GLUCOSE TRANSPORTER 4"/>
    <property type="match status" value="1"/>
</dbReference>
<keyword evidence="11" id="KW-1185">Reference proteome</keyword>
<dbReference type="PANTHER" id="PTHR48022:SF45">
    <property type="entry name" value="MAJOR FACILITATOR SUPERFAMILY (MFS) PROFILE DOMAIN-CONTAINING PROTEIN-RELATED"/>
    <property type="match status" value="1"/>
</dbReference>
<protein>
    <submittedName>
        <fullName evidence="10">General substrate transporter</fullName>
    </submittedName>
</protein>
<dbReference type="Proteomes" id="UP000249829">
    <property type="component" value="Unassembled WGS sequence"/>
</dbReference>
<evidence type="ECO:0000259" key="9">
    <source>
        <dbReference type="PROSITE" id="PS50850"/>
    </source>
</evidence>
<feature type="transmembrane region" description="Helical" evidence="8">
    <location>
        <begin position="156"/>
        <end position="179"/>
    </location>
</feature>
<reference evidence="10 11" key="1">
    <citation type="submission" date="2018-02" db="EMBL/GenBank/DDBJ databases">
        <title>The genomes of Aspergillus section Nigri reveals drivers in fungal speciation.</title>
        <authorList>
            <consortium name="DOE Joint Genome Institute"/>
            <person name="Vesth T.C."/>
            <person name="Nybo J."/>
            <person name="Theobald S."/>
            <person name="Brandl J."/>
            <person name="Frisvad J.C."/>
            <person name="Nielsen K.F."/>
            <person name="Lyhne E.K."/>
            <person name="Kogle M.E."/>
            <person name="Kuo A."/>
            <person name="Riley R."/>
            <person name="Clum A."/>
            <person name="Nolan M."/>
            <person name="Lipzen A."/>
            <person name="Salamov A."/>
            <person name="Henrissat B."/>
            <person name="Wiebenga A."/>
            <person name="De vries R.P."/>
            <person name="Grigoriev I.V."/>
            <person name="Mortensen U.H."/>
            <person name="Andersen M.R."/>
            <person name="Baker S.E."/>
        </authorList>
    </citation>
    <scope>NUCLEOTIDE SEQUENCE [LARGE SCALE GENOMIC DNA]</scope>
    <source>
        <strain evidence="10 11">CBS 115571</strain>
    </source>
</reference>
<keyword evidence="6 8" id="KW-0472">Membrane</keyword>
<feature type="transmembrane region" description="Helical" evidence="8">
    <location>
        <begin position="274"/>
        <end position="296"/>
    </location>
</feature>
<dbReference type="PROSITE" id="PS50850">
    <property type="entry name" value="MFS"/>
    <property type="match status" value="1"/>
</dbReference>
<evidence type="ECO:0000256" key="4">
    <source>
        <dbReference type="ARBA" id="ARBA00022692"/>
    </source>
</evidence>
<feature type="transmembrane region" description="Helical" evidence="8">
    <location>
        <begin position="71"/>
        <end position="89"/>
    </location>
</feature>